<dbReference type="PANTHER" id="PTHR42734">
    <property type="entry name" value="METAL TRANSPORT SYSTEM ATP-BINDING PROTEIN TM_0124-RELATED"/>
    <property type="match status" value="1"/>
</dbReference>
<dbReference type="Gene3D" id="3.40.50.300">
    <property type="entry name" value="P-loop containing nucleotide triphosphate hydrolases"/>
    <property type="match status" value="1"/>
</dbReference>
<protein>
    <submittedName>
        <fullName evidence="5">ABC transporter ATP-binding protein</fullName>
    </submittedName>
</protein>
<gene>
    <name evidence="5" type="ORF">PU630_06755</name>
</gene>
<evidence type="ECO:0000313" key="6">
    <source>
        <dbReference type="Proteomes" id="UP001214553"/>
    </source>
</evidence>
<dbReference type="SMART" id="SM00382">
    <property type="entry name" value="AAA"/>
    <property type="match status" value="1"/>
</dbReference>
<dbReference type="RefSeq" id="WP_275279591.1">
    <property type="nucleotide sequence ID" value="NZ_CP119108.1"/>
</dbReference>
<reference evidence="5 6" key="1">
    <citation type="submission" date="2023-03" db="EMBL/GenBank/DDBJ databases">
        <title>Genome sequence of Microbacterium sp. KACC 23027.</title>
        <authorList>
            <person name="Kim S."/>
            <person name="Heo J."/>
            <person name="Kwon S.-W."/>
        </authorList>
    </citation>
    <scope>NUCLEOTIDE SEQUENCE [LARGE SCALE GENOMIC DNA]</scope>
    <source>
        <strain evidence="5 6">KACC 23027</strain>
    </source>
</reference>
<dbReference type="InterPro" id="IPR003439">
    <property type="entry name" value="ABC_transporter-like_ATP-bd"/>
</dbReference>
<name>A0ABY8C6L9_9MICO</name>
<dbReference type="Proteomes" id="UP001214553">
    <property type="component" value="Chromosome"/>
</dbReference>
<feature type="domain" description="ABC transporter" evidence="4">
    <location>
        <begin position="5"/>
        <end position="245"/>
    </location>
</feature>
<dbReference type="InterPro" id="IPR003593">
    <property type="entry name" value="AAA+_ATPase"/>
</dbReference>
<dbReference type="EMBL" id="CP119108">
    <property type="protein sequence ID" value="WEG10248.1"/>
    <property type="molecule type" value="Genomic_DNA"/>
</dbReference>
<organism evidence="5 6">
    <name type="scientific">Microbacterium horticulturae</name>
    <dbReference type="NCBI Taxonomy" id="3028316"/>
    <lineage>
        <taxon>Bacteria</taxon>
        <taxon>Bacillati</taxon>
        <taxon>Actinomycetota</taxon>
        <taxon>Actinomycetes</taxon>
        <taxon>Micrococcales</taxon>
        <taxon>Microbacteriaceae</taxon>
        <taxon>Microbacterium</taxon>
    </lineage>
</organism>
<dbReference type="Pfam" id="PF00005">
    <property type="entry name" value="ABC_tran"/>
    <property type="match status" value="1"/>
</dbReference>
<keyword evidence="2" id="KW-0547">Nucleotide-binding</keyword>
<evidence type="ECO:0000256" key="1">
    <source>
        <dbReference type="ARBA" id="ARBA00022448"/>
    </source>
</evidence>
<accession>A0ABY8C6L9</accession>
<proteinExistence type="predicted"/>
<evidence type="ECO:0000256" key="2">
    <source>
        <dbReference type="ARBA" id="ARBA00022741"/>
    </source>
</evidence>
<dbReference type="PROSITE" id="PS50893">
    <property type="entry name" value="ABC_TRANSPORTER_2"/>
    <property type="match status" value="1"/>
</dbReference>
<dbReference type="GO" id="GO:0005524">
    <property type="term" value="F:ATP binding"/>
    <property type="evidence" value="ECO:0007669"/>
    <property type="project" value="UniProtKB-KW"/>
</dbReference>
<dbReference type="SUPFAM" id="SSF52540">
    <property type="entry name" value="P-loop containing nucleoside triphosphate hydrolases"/>
    <property type="match status" value="1"/>
</dbReference>
<keyword evidence="3 5" id="KW-0067">ATP-binding</keyword>
<keyword evidence="1" id="KW-0813">Transport</keyword>
<dbReference type="InterPro" id="IPR027417">
    <property type="entry name" value="P-loop_NTPase"/>
</dbReference>
<evidence type="ECO:0000256" key="3">
    <source>
        <dbReference type="ARBA" id="ARBA00022840"/>
    </source>
</evidence>
<dbReference type="InterPro" id="IPR050153">
    <property type="entry name" value="Metal_Ion_Import_ABC"/>
</dbReference>
<sequence length="267" mass="29049">MPQVLEFSDVVVRRNARDIVDHVDWSVTDDQRWVILGANGAGKTTLLQLASTLLHPTSGGVTILDERLGHTDVFELRPRIGFASTAMARRVPPEETVLDVVMTAAYSVVGRWNETYEDIDERRALRVLAEWKLDHLADRTFGTLSEGEQKRVQIARAVMTDPELLLLDEPSASLDLGAREELLQLLGGYAQAPTTPAMVMVTHHVEEIPVGFTHVLLLREGSVVAAGPLASVLTAENLSATFGMPITLTATDGRYAARAASADASDN</sequence>
<evidence type="ECO:0000259" key="4">
    <source>
        <dbReference type="PROSITE" id="PS50893"/>
    </source>
</evidence>
<keyword evidence="6" id="KW-1185">Reference proteome</keyword>
<evidence type="ECO:0000313" key="5">
    <source>
        <dbReference type="EMBL" id="WEG10248.1"/>
    </source>
</evidence>